<name>A0A0C9XRI7_9AGAR</name>
<evidence type="ECO:0000313" key="1">
    <source>
        <dbReference type="EMBL" id="KIK07621.1"/>
    </source>
</evidence>
<reference evidence="2" key="2">
    <citation type="submission" date="2015-01" db="EMBL/GenBank/DDBJ databases">
        <title>Evolutionary Origins and Diversification of the Mycorrhizal Mutualists.</title>
        <authorList>
            <consortium name="DOE Joint Genome Institute"/>
            <consortium name="Mycorrhizal Genomics Consortium"/>
            <person name="Kohler A."/>
            <person name="Kuo A."/>
            <person name="Nagy L.G."/>
            <person name="Floudas D."/>
            <person name="Copeland A."/>
            <person name="Barry K.W."/>
            <person name="Cichocki N."/>
            <person name="Veneault-Fourrey C."/>
            <person name="LaButti K."/>
            <person name="Lindquist E.A."/>
            <person name="Lipzen A."/>
            <person name="Lundell T."/>
            <person name="Morin E."/>
            <person name="Murat C."/>
            <person name="Riley R."/>
            <person name="Ohm R."/>
            <person name="Sun H."/>
            <person name="Tunlid A."/>
            <person name="Henrissat B."/>
            <person name="Grigoriev I.V."/>
            <person name="Hibbett D.S."/>
            <person name="Martin F."/>
        </authorList>
    </citation>
    <scope>NUCLEOTIDE SEQUENCE [LARGE SCALE GENOMIC DNA]</scope>
    <source>
        <strain evidence="2">LaAM-08-1</strain>
    </source>
</reference>
<proteinExistence type="predicted"/>
<protein>
    <submittedName>
        <fullName evidence="1">Uncharacterized protein</fullName>
    </submittedName>
</protein>
<accession>A0A0C9XRI7</accession>
<dbReference type="EMBL" id="KN838546">
    <property type="protein sequence ID" value="KIK07621.1"/>
    <property type="molecule type" value="Genomic_DNA"/>
</dbReference>
<evidence type="ECO:0000313" key="2">
    <source>
        <dbReference type="Proteomes" id="UP000054477"/>
    </source>
</evidence>
<dbReference type="AlphaFoldDB" id="A0A0C9XRI7"/>
<sequence length="113" mass="12848">MREQARIFIYFSKKSASQKMDGRCRFWKKKNSKPKGYFNECMGRILNFVGADAKLMIFLWNPRILVSLGRVLWTVGTCSGKTMALILNQSCGLPWKSSFLSTGTSSRNTLTPI</sequence>
<dbReference type="HOGENOM" id="CLU_2133884_0_0_1"/>
<dbReference type="OrthoDB" id="10577381at2759"/>
<reference evidence="1 2" key="1">
    <citation type="submission" date="2014-04" db="EMBL/GenBank/DDBJ databases">
        <authorList>
            <consortium name="DOE Joint Genome Institute"/>
            <person name="Kuo A."/>
            <person name="Kohler A."/>
            <person name="Nagy L.G."/>
            <person name="Floudas D."/>
            <person name="Copeland A."/>
            <person name="Barry K.W."/>
            <person name="Cichocki N."/>
            <person name="Veneault-Fourrey C."/>
            <person name="LaButti K."/>
            <person name="Lindquist E.A."/>
            <person name="Lipzen A."/>
            <person name="Lundell T."/>
            <person name="Morin E."/>
            <person name="Murat C."/>
            <person name="Sun H."/>
            <person name="Tunlid A."/>
            <person name="Henrissat B."/>
            <person name="Grigoriev I.V."/>
            <person name="Hibbett D.S."/>
            <person name="Martin F."/>
            <person name="Nordberg H.P."/>
            <person name="Cantor M.N."/>
            <person name="Hua S.X."/>
        </authorList>
    </citation>
    <scope>NUCLEOTIDE SEQUENCE [LARGE SCALE GENOMIC DNA]</scope>
    <source>
        <strain evidence="1 2">LaAM-08-1</strain>
    </source>
</reference>
<organism evidence="1 2">
    <name type="scientific">Laccaria amethystina LaAM-08-1</name>
    <dbReference type="NCBI Taxonomy" id="1095629"/>
    <lineage>
        <taxon>Eukaryota</taxon>
        <taxon>Fungi</taxon>
        <taxon>Dikarya</taxon>
        <taxon>Basidiomycota</taxon>
        <taxon>Agaricomycotina</taxon>
        <taxon>Agaricomycetes</taxon>
        <taxon>Agaricomycetidae</taxon>
        <taxon>Agaricales</taxon>
        <taxon>Agaricineae</taxon>
        <taxon>Hydnangiaceae</taxon>
        <taxon>Laccaria</taxon>
    </lineage>
</organism>
<gene>
    <name evidence="1" type="ORF">K443DRAFT_167428</name>
</gene>
<keyword evidence="2" id="KW-1185">Reference proteome</keyword>
<dbReference type="Proteomes" id="UP000054477">
    <property type="component" value="Unassembled WGS sequence"/>
</dbReference>